<feature type="transmembrane region" description="Helical" evidence="1">
    <location>
        <begin position="125"/>
        <end position="146"/>
    </location>
</feature>
<dbReference type="AlphaFoldDB" id="A0A8J2NUM3"/>
<sequence>MALLSFCFISLMAGYAIKRLNRTRRCQVMNYTHGVVGLVSLWLAITIIYRTTRLDGGLPCGASGLVVTWMVFYIILHIFMSYMVCYVDFVQGERVSRAYNIFLLRTAPHPPYEDVTGSPIRKCFLCIYVSIFSLITFIIILMHAIWDSCVDETVD</sequence>
<comment type="caution">
    <text evidence="2">The sequence shown here is derived from an EMBL/GenBank/DDBJ whole genome shotgun (WGS) entry which is preliminary data.</text>
</comment>
<gene>
    <name evidence="2" type="ORF">AFUS01_LOCUS4390</name>
</gene>
<feature type="transmembrane region" description="Helical" evidence="1">
    <location>
        <begin position="69"/>
        <end position="89"/>
    </location>
</feature>
<keyword evidence="1" id="KW-1133">Transmembrane helix</keyword>
<protein>
    <submittedName>
        <fullName evidence="2">Uncharacterized protein</fullName>
    </submittedName>
</protein>
<name>A0A8J2NUM3_9HEXA</name>
<keyword evidence="1" id="KW-0472">Membrane</keyword>
<keyword evidence="3" id="KW-1185">Reference proteome</keyword>
<proteinExistence type="predicted"/>
<keyword evidence="1" id="KW-0812">Transmembrane</keyword>
<reference evidence="2" key="1">
    <citation type="submission" date="2021-06" db="EMBL/GenBank/DDBJ databases">
        <authorList>
            <person name="Hodson N. C."/>
            <person name="Mongue J. A."/>
            <person name="Jaron S. K."/>
        </authorList>
    </citation>
    <scope>NUCLEOTIDE SEQUENCE</scope>
</reference>
<accession>A0A8J2NUM3</accession>
<evidence type="ECO:0000313" key="2">
    <source>
        <dbReference type="EMBL" id="CAG7702000.1"/>
    </source>
</evidence>
<feature type="transmembrane region" description="Helical" evidence="1">
    <location>
        <begin position="28"/>
        <end position="49"/>
    </location>
</feature>
<evidence type="ECO:0000313" key="3">
    <source>
        <dbReference type="Proteomes" id="UP000708208"/>
    </source>
</evidence>
<organism evidence="2 3">
    <name type="scientific">Allacma fusca</name>
    <dbReference type="NCBI Taxonomy" id="39272"/>
    <lineage>
        <taxon>Eukaryota</taxon>
        <taxon>Metazoa</taxon>
        <taxon>Ecdysozoa</taxon>
        <taxon>Arthropoda</taxon>
        <taxon>Hexapoda</taxon>
        <taxon>Collembola</taxon>
        <taxon>Symphypleona</taxon>
        <taxon>Sminthuridae</taxon>
        <taxon>Allacma</taxon>
    </lineage>
</organism>
<dbReference type="EMBL" id="CAJVCH010027310">
    <property type="protein sequence ID" value="CAG7702000.1"/>
    <property type="molecule type" value="Genomic_DNA"/>
</dbReference>
<dbReference type="Proteomes" id="UP000708208">
    <property type="component" value="Unassembled WGS sequence"/>
</dbReference>
<evidence type="ECO:0000256" key="1">
    <source>
        <dbReference type="SAM" id="Phobius"/>
    </source>
</evidence>